<accession>A0A3D8VDL2</accession>
<feature type="transmembrane region" description="Helical" evidence="1">
    <location>
        <begin position="12"/>
        <end position="33"/>
    </location>
</feature>
<evidence type="ECO:0000313" key="3">
    <source>
        <dbReference type="Proteomes" id="UP000256829"/>
    </source>
</evidence>
<dbReference type="EMBL" id="QTJR01000005">
    <property type="protein sequence ID" value="RDY67440.1"/>
    <property type="molecule type" value="Genomic_DNA"/>
</dbReference>
<reference evidence="2 3" key="1">
    <citation type="submission" date="2018-08" db="EMBL/GenBank/DDBJ databases">
        <title>Lysobacter soli KCTC 22011, whole genome shotgun sequence.</title>
        <authorList>
            <person name="Zhang X."/>
            <person name="Feng G."/>
            <person name="Zhu H."/>
        </authorList>
    </citation>
    <scope>NUCLEOTIDE SEQUENCE [LARGE SCALE GENOMIC DNA]</scope>
    <source>
        <strain evidence="2 3">KCTC 22011</strain>
    </source>
</reference>
<dbReference type="AlphaFoldDB" id="A0A3D8VDL2"/>
<name>A0A3D8VDL2_9GAMM</name>
<protein>
    <submittedName>
        <fullName evidence="2">Uncharacterized protein</fullName>
    </submittedName>
</protein>
<keyword evidence="1" id="KW-0472">Membrane</keyword>
<organism evidence="2 3">
    <name type="scientific">Lysobacter soli</name>
    <dbReference type="NCBI Taxonomy" id="453783"/>
    <lineage>
        <taxon>Bacteria</taxon>
        <taxon>Pseudomonadati</taxon>
        <taxon>Pseudomonadota</taxon>
        <taxon>Gammaproteobacteria</taxon>
        <taxon>Lysobacterales</taxon>
        <taxon>Lysobacteraceae</taxon>
        <taxon>Lysobacter</taxon>
    </lineage>
</organism>
<dbReference type="Proteomes" id="UP000256829">
    <property type="component" value="Unassembled WGS sequence"/>
</dbReference>
<comment type="caution">
    <text evidence="2">The sequence shown here is derived from an EMBL/GenBank/DDBJ whole genome shotgun (WGS) entry which is preliminary data.</text>
</comment>
<keyword evidence="3" id="KW-1185">Reference proteome</keyword>
<dbReference type="RefSeq" id="WP_115842207.1">
    <property type="nucleotide sequence ID" value="NZ_CP183976.1"/>
</dbReference>
<evidence type="ECO:0000256" key="1">
    <source>
        <dbReference type="SAM" id="Phobius"/>
    </source>
</evidence>
<gene>
    <name evidence="2" type="ORF">DX912_09205</name>
</gene>
<sequence>MTRPHASSGASHRATLIGIAILAALAVLMFSMFDRRSSQDAPPGALVERGMSPGHRLLNEEAGGTLPSNSPRIPRADASITRASARFGLSKDRVASLALSTRNAIAKSQPEDVIDVLDAALFATDGMAPNAVPALPPVLAAYAQARLNGAGVPEARAVTRSFAELASKNRAPR</sequence>
<proteinExistence type="predicted"/>
<keyword evidence="1" id="KW-0812">Transmembrane</keyword>
<keyword evidence="1" id="KW-1133">Transmembrane helix</keyword>
<evidence type="ECO:0000313" key="2">
    <source>
        <dbReference type="EMBL" id="RDY67440.1"/>
    </source>
</evidence>